<accession>A0ABQ6CLT1</accession>
<organism evidence="1 2">
    <name type="scientific">Labrys miyagiensis</name>
    <dbReference type="NCBI Taxonomy" id="346912"/>
    <lineage>
        <taxon>Bacteria</taxon>
        <taxon>Pseudomonadati</taxon>
        <taxon>Pseudomonadota</taxon>
        <taxon>Alphaproteobacteria</taxon>
        <taxon>Hyphomicrobiales</taxon>
        <taxon>Xanthobacteraceae</taxon>
        <taxon>Labrys</taxon>
    </lineage>
</organism>
<dbReference type="InterPro" id="IPR052183">
    <property type="entry name" value="IS_Transposase"/>
</dbReference>
<proteinExistence type="predicted"/>
<evidence type="ECO:0008006" key="3">
    <source>
        <dbReference type="Google" id="ProtNLM"/>
    </source>
</evidence>
<dbReference type="PANTHER" id="PTHR35528:SF3">
    <property type="entry name" value="BLL1675 PROTEIN"/>
    <property type="match status" value="1"/>
</dbReference>
<comment type="caution">
    <text evidence="1">The sequence shown here is derived from an EMBL/GenBank/DDBJ whole genome shotgun (WGS) entry which is preliminary data.</text>
</comment>
<reference evidence="2" key="1">
    <citation type="journal article" date="2019" name="Int. J. Syst. Evol. Microbiol.">
        <title>The Global Catalogue of Microorganisms (GCM) 10K type strain sequencing project: providing services to taxonomists for standard genome sequencing and annotation.</title>
        <authorList>
            <consortium name="The Broad Institute Genomics Platform"/>
            <consortium name="The Broad Institute Genome Sequencing Center for Infectious Disease"/>
            <person name="Wu L."/>
            <person name="Ma J."/>
        </authorList>
    </citation>
    <scope>NUCLEOTIDE SEQUENCE [LARGE SCALE GENOMIC DNA]</scope>
    <source>
        <strain evidence="2">NBRC 101365</strain>
    </source>
</reference>
<evidence type="ECO:0000313" key="2">
    <source>
        <dbReference type="Proteomes" id="UP001156882"/>
    </source>
</evidence>
<keyword evidence="2" id="KW-1185">Reference proteome</keyword>
<name>A0ABQ6CLT1_9HYPH</name>
<dbReference type="PANTHER" id="PTHR35528">
    <property type="entry name" value="BLL1675 PROTEIN"/>
    <property type="match status" value="1"/>
</dbReference>
<gene>
    <name evidence="1" type="ORF">GCM10007874_22230</name>
</gene>
<sequence>MSRPKPNLFRYFNSSPEVIRLAVMMYVRYPLSLRNVEDLLHERGIDICHETVRFWWNRFGPMFAGGTVNLTDEHINLSNFLADPSFHMVEKARKRRSG</sequence>
<evidence type="ECO:0000313" key="1">
    <source>
        <dbReference type="EMBL" id="GLS19206.1"/>
    </source>
</evidence>
<dbReference type="Proteomes" id="UP001156882">
    <property type="component" value="Unassembled WGS sequence"/>
</dbReference>
<dbReference type="EMBL" id="BSPC01000021">
    <property type="protein sequence ID" value="GLS19206.1"/>
    <property type="molecule type" value="Genomic_DNA"/>
</dbReference>
<protein>
    <recommendedName>
        <fullName evidence="3">Transposase</fullName>
    </recommendedName>
</protein>